<comment type="caution">
    <text evidence="3">The sequence shown here is derived from an EMBL/GenBank/DDBJ whole genome shotgun (WGS) entry which is preliminary data.</text>
</comment>
<evidence type="ECO:0000256" key="2">
    <source>
        <dbReference type="SAM" id="MobiDB-lite"/>
    </source>
</evidence>
<gene>
    <name evidence="3" type="ORF">CEP51_015192</name>
</gene>
<protein>
    <submittedName>
        <fullName evidence="3">Uncharacterized protein</fullName>
    </submittedName>
</protein>
<dbReference type="Pfam" id="PF13517">
    <property type="entry name" value="FG-GAP_3"/>
    <property type="match status" value="1"/>
</dbReference>
<dbReference type="AlphaFoldDB" id="A0A428PEU1"/>
<keyword evidence="1" id="KW-0732">Signal</keyword>
<keyword evidence="4" id="KW-1185">Reference proteome</keyword>
<feature type="compositionally biased region" description="Acidic residues" evidence="2">
    <location>
        <begin position="104"/>
        <end position="119"/>
    </location>
</feature>
<dbReference type="InterPro" id="IPR013517">
    <property type="entry name" value="FG-GAP"/>
</dbReference>
<proteinExistence type="predicted"/>
<accession>A0A428PEU1</accession>
<name>A0A428PEU1_9HYPO</name>
<evidence type="ECO:0000256" key="1">
    <source>
        <dbReference type="ARBA" id="ARBA00022729"/>
    </source>
</evidence>
<dbReference type="InterPro" id="IPR028994">
    <property type="entry name" value="Integrin_alpha_N"/>
</dbReference>
<feature type="region of interest" description="Disordered" evidence="2">
    <location>
        <begin position="104"/>
        <end position="126"/>
    </location>
</feature>
<dbReference type="SUPFAM" id="SSF69318">
    <property type="entry name" value="Integrin alpha N-terminal domain"/>
    <property type="match status" value="1"/>
</dbReference>
<reference evidence="3 4" key="1">
    <citation type="submission" date="2017-06" db="EMBL/GenBank/DDBJ databases">
        <title>Comparative genomic analysis of Ambrosia Fusariam Clade fungi.</title>
        <authorList>
            <person name="Stajich J.E."/>
            <person name="Carrillo J."/>
            <person name="Kijimoto T."/>
            <person name="Eskalen A."/>
            <person name="O'Donnell K."/>
            <person name="Kasson M."/>
        </authorList>
    </citation>
    <scope>NUCLEOTIDE SEQUENCE [LARGE SCALE GENOMIC DNA]</scope>
    <source>
        <strain evidence="3 4">NRRL62606</strain>
    </source>
</reference>
<sequence>MVATGVGEPGSKIRFADLTGDGKADYIVQYDGGAAKAYRNLGKIGTSQSGRKWSLIGTVATRVSTQGPVYYADINGDEKADYLVAFDGSAVNVYINSYDWIPDEGEADGKDEDDDDNDTNECTPAPKTYSEKQIDLVGEYMDWEKMEKTNSAIVGVQYVTIVNLQTRGLMGLCQSPRGPILWDYGLKEDFFDKLRRINNRCPNMNHENSFETYKMGTLMGQNKGKGCVLIFLNTGNLEEKIEEKDRISEKDGIYNKDSIKLTDAWPDKRNTKDMAEWVVTEWKKEKTDMYIDQWVVTANYAPGGETRSILQTSVLATNPALYWRGVNEISPTAFPNVLLVDYIGNVLLNVNEPDWNDLSAEMQVLTIGLNLYMISENCKINSQRPPLLPSDSKALGLTSGRSKAKS</sequence>
<dbReference type="EMBL" id="NKCL01000783">
    <property type="protein sequence ID" value="RSL51547.1"/>
    <property type="molecule type" value="Genomic_DNA"/>
</dbReference>
<evidence type="ECO:0000313" key="4">
    <source>
        <dbReference type="Proteomes" id="UP000287972"/>
    </source>
</evidence>
<evidence type="ECO:0000313" key="3">
    <source>
        <dbReference type="EMBL" id="RSL51547.1"/>
    </source>
</evidence>
<organism evidence="3 4">
    <name type="scientific">Fusarium floridanum</name>
    <dbReference type="NCBI Taxonomy" id="1325733"/>
    <lineage>
        <taxon>Eukaryota</taxon>
        <taxon>Fungi</taxon>
        <taxon>Dikarya</taxon>
        <taxon>Ascomycota</taxon>
        <taxon>Pezizomycotina</taxon>
        <taxon>Sordariomycetes</taxon>
        <taxon>Hypocreomycetidae</taxon>
        <taxon>Hypocreales</taxon>
        <taxon>Nectriaceae</taxon>
        <taxon>Fusarium</taxon>
        <taxon>Fusarium solani species complex</taxon>
    </lineage>
</organism>
<dbReference type="Proteomes" id="UP000287972">
    <property type="component" value="Unassembled WGS sequence"/>
</dbReference>